<reference evidence="3 4" key="1">
    <citation type="submission" date="2017-03" db="EMBL/GenBank/DDBJ databases">
        <title>An alternative strategy for trypanosome survival in the mammalian bloodstream revealed through genome and transcriptome analysis of the ubiquitous bovine parasite Trypanosoma (Megatrypanum) theileri.</title>
        <authorList>
            <person name="Kelly S."/>
            <person name="Ivens A."/>
            <person name="Mott A."/>
            <person name="O'Neill E."/>
            <person name="Emms D."/>
            <person name="Macleod O."/>
            <person name="Voorheis P."/>
            <person name="Matthews J."/>
            <person name="Matthews K."/>
            <person name="Carrington M."/>
        </authorList>
    </citation>
    <scope>NUCLEOTIDE SEQUENCE [LARGE SCALE GENOMIC DNA]</scope>
    <source>
        <strain evidence="3">Edinburgh</strain>
    </source>
</reference>
<feature type="domain" description="Aldehyde dehydrogenase" evidence="2">
    <location>
        <begin position="98"/>
        <end position="291"/>
    </location>
</feature>
<sequence length="549" mass="60247">MCVCGLFRPVKALRFVWKQSYKDLLPPVTIPTYVCGQRRLPNTSVGKINSKSSSSNTNNNNNNNNNNNHHHHNNSSGVPVVVESPSDAAGILTFLTDSTEAAVSSLHDVAQSTHKLSYTDRCCVLDNLSTLLTENSELLASSEALVTGMCLRDARRSIQDAVKFIVSCRQRLQTHKMISNNTDVDIAYVDDVLCTLGYTDSMTHNEDACLALCFSAANFPLQWGMELVAAAITRGSTAVWIPSLEAPLSALWLIHLLSQEQKKNRSKDTETFPHEALSIILCRGDQVVRNFIPQLNENQRVIGLTNGFGYNEINCNSGSSKIPSGSNDTNIMQRCRWHHRMSKSSIAIVGLNHNIPSSSSSSLSLSITTSLDVQQIAKRICHDAFHCNGRTLHPLHLVFIPQEHILSVLRGIVQHIRQLRVGHSLDPAVDIGPLPGAAHLNAMKSAVEMAVCCSDVHLQQVCGGFELAMPAGFFCTPCVLYGTVANVHTAAESENAIRVMCVNMAKIRSELNPYGGGPLLVVCGYNPQEQQEGLELVLHDTTEYVIHYW</sequence>
<dbReference type="SUPFAM" id="SSF53720">
    <property type="entry name" value="ALDH-like"/>
    <property type="match status" value="2"/>
</dbReference>
<dbReference type="EMBL" id="NBCO01000026">
    <property type="protein sequence ID" value="ORC86704.1"/>
    <property type="molecule type" value="Genomic_DNA"/>
</dbReference>
<protein>
    <recommendedName>
        <fullName evidence="2">Aldehyde dehydrogenase domain-containing protein</fullName>
    </recommendedName>
</protein>
<organism evidence="3 4">
    <name type="scientific">Trypanosoma theileri</name>
    <dbReference type="NCBI Taxonomy" id="67003"/>
    <lineage>
        <taxon>Eukaryota</taxon>
        <taxon>Discoba</taxon>
        <taxon>Euglenozoa</taxon>
        <taxon>Kinetoplastea</taxon>
        <taxon>Metakinetoplastina</taxon>
        <taxon>Trypanosomatida</taxon>
        <taxon>Trypanosomatidae</taxon>
        <taxon>Trypanosoma</taxon>
    </lineage>
</organism>
<dbReference type="Proteomes" id="UP000192257">
    <property type="component" value="Unassembled WGS sequence"/>
</dbReference>
<dbReference type="Gene3D" id="3.40.309.10">
    <property type="entry name" value="Aldehyde Dehydrogenase, Chain A, domain 2"/>
    <property type="match status" value="1"/>
</dbReference>
<dbReference type="Gene3D" id="3.40.605.10">
    <property type="entry name" value="Aldehyde Dehydrogenase, Chain A, domain 1"/>
    <property type="match status" value="1"/>
</dbReference>
<comment type="caution">
    <text evidence="3">The sequence shown here is derived from an EMBL/GenBank/DDBJ whole genome shotgun (WGS) entry which is preliminary data.</text>
</comment>
<proteinExistence type="predicted"/>
<dbReference type="PANTHER" id="PTHR11699">
    <property type="entry name" value="ALDEHYDE DEHYDROGENASE-RELATED"/>
    <property type="match status" value="1"/>
</dbReference>
<dbReference type="GO" id="GO:0016620">
    <property type="term" value="F:oxidoreductase activity, acting on the aldehyde or oxo group of donors, NAD or NADP as acceptor"/>
    <property type="evidence" value="ECO:0007669"/>
    <property type="project" value="InterPro"/>
</dbReference>
<dbReference type="Pfam" id="PF00171">
    <property type="entry name" value="Aldedh"/>
    <property type="match status" value="2"/>
</dbReference>
<feature type="domain" description="Aldehyde dehydrogenase" evidence="2">
    <location>
        <begin position="367"/>
        <end position="492"/>
    </location>
</feature>
<dbReference type="VEuPathDB" id="TriTrypDB:TM35_000261560"/>
<dbReference type="InterPro" id="IPR016162">
    <property type="entry name" value="Ald_DH_N"/>
</dbReference>
<dbReference type="STRING" id="67003.A0A1X0NPT4"/>
<dbReference type="InterPro" id="IPR016163">
    <property type="entry name" value="Ald_DH_C"/>
</dbReference>
<dbReference type="InterPro" id="IPR016161">
    <property type="entry name" value="Ald_DH/histidinol_DH"/>
</dbReference>
<evidence type="ECO:0000256" key="1">
    <source>
        <dbReference type="SAM" id="MobiDB-lite"/>
    </source>
</evidence>
<dbReference type="AlphaFoldDB" id="A0A1X0NPT4"/>
<evidence type="ECO:0000313" key="4">
    <source>
        <dbReference type="Proteomes" id="UP000192257"/>
    </source>
</evidence>
<dbReference type="RefSeq" id="XP_028880770.1">
    <property type="nucleotide sequence ID" value="XM_029027893.1"/>
</dbReference>
<accession>A0A1X0NPT4</accession>
<gene>
    <name evidence="3" type="ORF">TM35_000261560</name>
</gene>
<dbReference type="InterPro" id="IPR015590">
    <property type="entry name" value="Aldehyde_DH_dom"/>
</dbReference>
<evidence type="ECO:0000313" key="3">
    <source>
        <dbReference type="EMBL" id="ORC86704.1"/>
    </source>
</evidence>
<name>A0A1X0NPT4_9TRYP</name>
<feature type="region of interest" description="Disordered" evidence="1">
    <location>
        <begin position="44"/>
        <end position="80"/>
    </location>
</feature>
<dbReference type="OrthoDB" id="241384at2759"/>
<dbReference type="GeneID" id="39987673"/>
<keyword evidence="4" id="KW-1185">Reference proteome</keyword>
<feature type="compositionally biased region" description="Low complexity" evidence="1">
    <location>
        <begin position="49"/>
        <end position="67"/>
    </location>
</feature>
<evidence type="ECO:0000259" key="2">
    <source>
        <dbReference type="Pfam" id="PF00171"/>
    </source>
</evidence>